<sequence length="308" mass="34465">MLRPRSFFFKLALLLLSTLDVADARRVQDEPFKLILTPIHTATFAFTILFGLIFLIMSLSNSGKLGNRHKVIPSGHRSTIYYVGPVYPILILLATLSLVVFYVLYAVTIVYTLNESVLNLRLLTYGFVAGRDFALHIAHWFIVCAMLGLLFVRERTCAGGQASRVCLRVVRSVLDGILLLALLAVILALAGLEGSLQRNYRREALNWLALQRAYIVLHGLLTVYVISSAFWTWRKLKEDSKYDLMMIGQVVKYISPFLFLLSAYEIAEHALIYGSDILYSSAGALESLLLARIVIVGIANSAILWFAS</sequence>
<dbReference type="AlphaFoldDB" id="A0AAD5VFC9"/>
<keyword evidence="1" id="KW-0812">Transmembrane</keyword>
<dbReference type="Proteomes" id="UP001213000">
    <property type="component" value="Unassembled WGS sequence"/>
</dbReference>
<feature type="transmembrane region" description="Helical" evidence="1">
    <location>
        <begin position="244"/>
        <end position="267"/>
    </location>
</feature>
<feature type="transmembrane region" description="Helical" evidence="1">
    <location>
        <begin position="80"/>
        <end position="113"/>
    </location>
</feature>
<feature type="transmembrane region" description="Helical" evidence="1">
    <location>
        <begin position="287"/>
        <end position="307"/>
    </location>
</feature>
<keyword evidence="1" id="KW-0472">Membrane</keyword>
<keyword evidence="4" id="KW-1185">Reference proteome</keyword>
<feature type="signal peptide" evidence="2">
    <location>
        <begin position="1"/>
        <end position="24"/>
    </location>
</feature>
<feature type="transmembrane region" description="Helical" evidence="1">
    <location>
        <begin position="133"/>
        <end position="152"/>
    </location>
</feature>
<evidence type="ECO:0000256" key="1">
    <source>
        <dbReference type="SAM" id="Phobius"/>
    </source>
</evidence>
<feature type="transmembrane region" description="Helical" evidence="1">
    <location>
        <begin position="173"/>
        <end position="192"/>
    </location>
</feature>
<name>A0AAD5VFC9_9AGAR</name>
<evidence type="ECO:0000313" key="3">
    <source>
        <dbReference type="EMBL" id="KAJ3553556.1"/>
    </source>
</evidence>
<organism evidence="3 4">
    <name type="scientific">Leucocoprinus birnbaumii</name>
    <dbReference type="NCBI Taxonomy" id="56174"/>
    <lineage>
        <taxon>Eukaryota</taxon>
        <taxon>Fungi</taxon>
        <taxon>Dikarya</taxon>
        <taxon>Basidiomycota</taxon>
        <taxon>Agaricomycotina</taxon>
        <taxon>Agaricomycetes</taxon>
        <taxon>Agaricomycetidae</taxon>
        <taxon>Agaricales</taxon>
        <taxon>Agaricineae</taxon>
        <taxon>Agaricaceae</taxon>
        <taxon>Leucocoprinus</taxon>
    </lineage>
</organism>
<proteinExistence type="predicted"/>
<protein>
    <submittedName>
        <fullName evidence="3">Uncharacterized protein</fullName>
    </submittedName>
</protein>
<feature type="transmembrane region" description="Helical" evidence="1">
    <location>
        <begin position="34"/>
        <end position="59"/>
    </location>
</feature>
<keyword evidence="2" id="KW-0732">Signal</keyword>
<feature type="chain" id="PRO_5042047450" evidence="2">
    <location>
        <begin position="25"/>
        <end position="308"/>
    </location>
</feature>
<accession>A0AAD5VFC9</accession>
<dbReference type="EMBL" id="JANIEX010001898">
    <property type="protein sequence ID" value="KAJ3553556.1"/>
    <property type="molecule type" value="Genomic_DNA"/>
</dbReference>
<evidence type="ECO:0000256" key="2">
    <source>
        <dbReference type="SAM" id="SignalP"/>
    </source>
</evidence>
<reference evidence="3" key="1">
    <citation type="submission" date="2022-07" db="EMBL/GenBank/DDBJ databases">
        <title>Genome Sequence of Leucocoprinus birnbaumii.</title>
        <authorList>
            <person name="Buettner E."/>
        </authorList>
    </citation>
    <scope>NUCLEOTIDE SEQUENCE</scope>
    <source>
        <strain evidence="3">VT141</strain>
    </source>
</reference>
<evidence type="ECO:0000313" key="4">
    <source>
        <dbReference type="Proteomes" id="UP001213000"/>
    </source>
</evidence>
<feature type="transmembrane region" description="Helical" evidence="1">
    <location>
        <begin position="212"/>
        <end position="232"/>
    </location>
</feature>
<comment type="caution">
    <text evidence="3">The sequence shown here is derived from an EMBL/GenBank/DDBJ whole genome shotgun (WGS) entry which is preliminary data.</text>
</comment>
<keyword evidence="1" id="KW-1133">Transmembrane helix</keyword>
<gene>
    <name evidence="3" type="ORF">NP233_g12616</name>
</gene>